<dbReference type="Pfam" id="PF14335">
    <property type="entry name" value="DUF4391"/>
    <property type="match status" value="1"/>
</dbReference>
<proteinExistence type="predicted"/>
<dbReference type="AlphaFoldDB" id="A0A2X0QV05"/>
<dbReference type="EMBL" id="LS423452">
    <property type="protein sequence ID" value="SPS06023.1"/>
    <property type="molecule type" value="Genomic_DNA"/>
</dbReference>
<organism evidence="1">
    <name type="scientific">Candidatus Nitrotoga fabula</name>
    <dbReference type="NCBI Taxonomy" id="2182327"/>
    <lineage>
        <taxon>Bacteria</taxon>
        <taxon>Pseudomonadati</taxon>
        <taxon>Pseudomonadota</taxon>
        <taxon>Betaproteobacteria</taxon>
        <taxon>Nitrosomonadales</taxon>
        <taxon>Gallionellaceae</taxon>
        <taxon>Candidatus Nitrotoga</taxon>
    </lineage>
</organism>
<protein>
    <submittedName>
        <fullName evidence="1">Uncharacterized protein</fullName>
    </submittedName>
</protein>
<accession>A0A2X0QV05</accession>
<evidence type="ECO:0000313" key="1">
    <source>
        <dbReference type="EMBL" id="SPS06023.1"/>
    </source>
</evidence>
<gene>
    <name evidence="1" type="ORF">NITFAB_1613</name>
</gene>
<dbReference type="InterPro" id="IPR025503">
    <property type="entry name" value="DUF4391"/>
</dbReference>
<reference evidence="1" key="1">
    <citation type="submission" date="2018-05" db="EMBL/GenBank/DDBJ databases">
        <authorList>
            <person name="Lanie J.A."/>
            <person name="Ng W.-L."/>
            <person name="Kazmierczak K.M."/>
            <person name="Andrzejewski T.M."/>
            <person name="Davidsen T.M."/>
            <person name="Wayne K.J."/>
            <person name="Tettelin H."/>
            <person name="Glass J.I."/>
            <person name="Rusch D."/>
            <person name="Podicherti R."/>
            <person name="Tsui H.-C.T."/>
            <person name="Winkler M.E."/>
        </authorList>
    </citation>
    <scope>NUCLEOTIDE SEQUENCE</scope>
    <source>
        <strain evidence="1">KNB</strain>
    </source>
</reference>
<name>A0A2X0QV05_9PROT</name>
<sequence length="138" mass="15285">MAHIRWAQNEAGKVVLDDESVAVVLKDPTLAQEVFAAFLQALSITRQPRANLKVLYQGWIDILTALQAAQITGQFVTSTNPEQAAARRAALHRCRDIDSQIAILRTSAAKEKQVARQVEINLEIKKLQADRSAVWGLL</sequence>